<accession>A0A5B9MQI5</accession>
<keyword evidence="4" id="KW-0520">NAD</keyword>
<keyword evidence="2" id="KW-0056">Arginine metabolism</keyword>
<gene>
    <name evidence="8" type="primary">astD</name>
    <name evidence="8" type="ORF">Mal15_53140</name>
</gene>
<dbReference type="FunFam" id="3.40.605.10:FF:000010">
    <property type="entry name" value="N-succinylglutamate 5-semialdehyde dehydrogenase"/>
    <property type="match status" value="1"/>
</dbReference>
<dbReference type="PANTHER" id="PTHR42986:SF1">
    <property type="entry name" value="BENZALDEHYDE DEHYDROGENASE YFMT"/>
    <property type="match status" value="1"/>
</dbReference>
<feature type="domain" description="Aldehyde dehydrogenase" evidence="7">
    <location>
        <begin position="8"/>
        <end position="453"/>
    </location>
</feature>
<evidence type="ECO:0000256" key="4">
    <source>
        <dbReference type="ARBA" id="ARBA00023027"/>
    </source>
</evidence>
<dbReference type="AlphaFoldDB" id="A0A5B9MQI5"/>
<dbReference type="InterPro" id="IPR016163">
    <property type="entry name" value="Ald_DH_C"/>
</dbReference>
<sequence>MNSSSEPTTSMAACFPGTDEIVWEGTAATAADVADAVANARSALAGWQTTAVEDRIAVAERFAALATDQQESIANQISRETGKPKWESTAEAKLVPAKVKLAVQAYCERSGSQQIDLPQGTGRVVYRGVGVMAVLGPFNFPAHLPNGHIVPALVAGNTVVFKPSEMTPGTGELLCQLWHKAGLPHGVLQVVQGDGAVGATLVSQAVDGVLFTGSYAAGCAIHRSLAGRPEVLLALEMGGNNPLVVHRAKDLDAAAYLCAVSAYATAGQRCTCARRLILIDDDDSNLLVDRLVRHCETLRVGLPDDDPVPFCGPLISAAAADRVLDAQASWLDAGARVLVAVCRDPRNAALLRPGLVDVTTMNDRIDEEVFGPLLQVIRVVDFDAAIGQANRTAYGLSASLLSDDPALFDRFRTLIRAGVVNWNQPTVGASGRLPFGGLGASGNHRPSGYFAADYCSDAAAMLESGSLSLPATTLPGIEVGGNTP</sequence>
<name>A0A5B9MQI5_9BACT</name>
<dbReference type="Gene3D" id="3.40.309.10">
    <property type="entry name" value="Aldehyde Dehydrogenase, Chain A, domain 2"/>
    <property type="match status" value="1"/>
</dbReference>
<dbReference type="EMBL" id="CP036264">
    <property type="protein sequence ID" value="QEG01238.1"/>
    <property type="molecule type" value="Genomic_DNA"/>
</dbReference>
<dbReference type="Gene3D" id="3.40.605.10">
    <property type="entry name" value="Aldehyde Dehydrogenase, Chain A, domain 1"/>
    <property type="match status" value="1"/>
</dbReference>
<dbReference type="CDD" id="cd07095">
    <property type="entry name" value="ALDH_SGSD_AstD"/>
    <property type="match status" value="1"/>
</dbReference>
<dbReference type="EC" id="1.2.1.71" evidence="8"/>
<proteinExistence type="inferred from homology"/>
<dbReference type="NCBIfam" id="NF006992">
    <property type="entry name" value="PRK09457.1"/>
    <property type="match status" value="1"/>
</dbReference>
<dbReference type="PROSITE" id="PS00070">
    <property type="entry name" value="ALDEHYDE_DEHYDR_CYS"/>
    <property type="match status" value="1"/>
</dbReference>
<organism evidence="8 9">
    <name type="scientific">Stieleria maiorica</name>
    <dbReference type="NCBI Taxonomy" id="2795974"/>
    <lineage>
        <taxon>Bacteria</taxon>
        <taxon>Pseudomonadati</taxon>
        <taxon>Planctomycetota</taxon>
        <taxon>Planctomycetia</taxon>
        <taxon>Pirellulales</taxon>
        <taxon>Pirellulaceae</taxon>
        <taxon>Stieleria</taxon>
    </lineage>
</organism>
<dbReference type="KEGG" id="smam:Mal15_53140"/>
<evidence type="ECO:0000256" key="1">
    <source>
        <dbReference type="ARBA" id="ARBA00009986"/>
    </source>
</evidence>
<evidence type="ECO:0000259" key="7">
    <source>
        <dbReference type="Pfam" id="PF00171"/>
    </source>
</evidence>
<evidence type="ECO:0000256" key="3">
    <source>
        <dbReference type="ARBA" id="ARBA00023002"/>
    </source>
</evidence>
<dbReference type="InterPro" id="IPR029510">
    <property type="entry name" value="Ald_DH_CS_GLU"/>
</dbReference>
<dbReference type="GO" id="GO:0006527">
    <property type="term" value="P:L-arginine catabolic process"/>
    <property type="evidence" value="ECO:0007669"/>
    <property type="project" value="InterPro"/>
</dbReference>
<feature type="active site" evidence="5">
    <location>
        <position position="236"/>
    </location>
</feature>
<dbReference type="InterPro" id="IPR016162">
    <property type="entry name" value="Ald_DH_N"/>
</dbReference>
<dbReference type="PANTHER" id="PTHR42986">
    <property type="entry name" value="BENZALDEHYDE DEHYDROGENASE YFMT"/>
    <property type="match status" value="1"/>
</dbReference>
<protein>
    <submittedName>
        <fullName evidence="8">N-succinylglutamate 5-semialdehyde dehydrogenase</fullName>
        <ecNumber evidence="8">1.2.1.71</ecNumber>
    </submittedName>
</protein>
<reference evidence="8 9" key="1">
    <citation type="submission" date="2019-02" db="EMBL/GenBank/DDBJ databases">
        <title>Planctomycetal bacteria perform biofilm scaping via a novel small molecule.</title>
        <authorList>
            <person name="Jeske O."/>
            <person name="Boedeker C."/>
            <person name="Wiegand S."/>
            <person name="Breitling P."/>
            <person name="Kallscheuer N."/>
            <person name="Jogler M."/>
            <person name="Rohde M."/>
            <person name="Petersen J."/>
            <person name="Medema M.H."/>
            <person name="Surup F."/>
            <person name="Jogler C."/>
        </authorList>
    </citation>
    <scope>NUCLEOTIDE SEQUENCE [LARGE SCALE GENOMIC DNA]</scope>
    <source>
        <strain evidence="8 9">Mal15</strain>
    </source>
</reference>
<dbReference type="NCBIfam" id="TIGR03240">
    <property type="entry name" value="arg_catab_astD"/>
    <property type="match status" value="1"/>
</dbReference>
<dbReference type="InterPro" id="IPR016161">
    <property type="entry name" value="Ald_DH/histidinol_DH"/>
</dbReference>
<keyword evidence="9" id="KW-1185">Reference proteome</keyword>
<dbReference type="InterPro" id="IPR015590">
    <property type="entry name" value="Aldehyde_DH_dom"/>
</dbReference>
<dbReference type="GO" id="GO:0043824">
    <property type="term" value="F:succinylglutamate-semialdehyde dehydrogenase activity"/>
    <property type="evidence" value="ECO:0007669"/>
    <property type="project" value="UniProtKB-EC"/>
</dbReference>
<dbReference type="PROSITE" id="PS00687">
    <property type="entry name" value="ALDEHYDE_DEHYDR_GLU"/>
    <property type="match status" value="1"/>
</dbReference>
<keyword evidence="3 6" id="KW-0560">Oxidoreductase</keyword>
<evidence type="ECO:0000256" key="5">
    <source>
        <dbReference type="PROSITE-ProRule" id="PRU10007"/>
    </source>
</evidence>
<evidence type="ECO:0000256" key="2">
    <source>
        <dbReference type="ARBA" id="ARBA00022503"/>
    </source>
</evidence>
<dbReference type="SUPFAM" id="SSF53720">
    <property type="entry name" value="ALDH-like"/>
    <property type="match status" value="1"/>
</dbReference>
<dbReference type="InterPro" id="IPR016160">
    <property type="entry name" value="Ald_DH_CS_CYS"/>
</dbReference>
<evidence type="ECO:0000256" key="6">
    <source>
        <dbReference type="RuleBase" id="RU003345"/>
    </source>
</evidence>
<dbReference type="InterPro" id="IPR017649">
    <property type="entry name" value="SuccinylGlu_semiald_DH_AstD"/>
</dbReference>
<dbReference type="Pfam" id="PF00171">
    <property type="entry name" value="Aldedh"/>
    <property type="match status" value="1"/>
</dbReference>
<evidence type="ECO:0000313" key="9">
    <source>
        <dbReference type="Proteomes" id="UP000321353"/>
    </source>
</evidence>
<evidence type="ECO:0000313" key="8">
    <source>
        <dbReference type="EMBL" id="QEG01238.1"/>
    </source>
</evidence>
<comment type="similarity">
    <text evidence="1 6">Belongs to the aldehyde dehydrogenase family.</text>
</comment>
<dbReference type="Proteomes" id="UP000321353">
    <property type="component" value="Chromosome"/>
</dbReference>
<dbReference type="RefSeq" id="WP_147870338.1">
    <property type="nucleotide sequence ID" value="NZ_CP036264.1"/>
</dbReference>